<dbReference type="OMA" id="FPYPVHH"/>
<dbReference type="Gene3D" id="2.120.10.80">
    <property type="entry name" value="Kelch-type beta propeller"/>
    <property type="match status" value="2"/>
</dbReference>
<reference evidence="3" key="1">
    <citation type="journal article" date="2013" name="Genome Announc.">
        <title>Draft genome sequence of the grapevine dieback fungus Eutypa lata UCR-EL1.</title>
        <authorList>
            <person name="Blanco-Ulate B."/>
            <person name="Rolshausen P.E."/>
            <person name="Cantu D."/>
        </authorList>
    </citation>
    <scope>NUCLEOTIDE SEQUENCE [LARGE SCALE GENOMIC DNA]</scope>
    <source>
        <strain evidence="3">UCR-EL1</strain>
    </source>
</reference>
<dbReference type="Pfam" id="PF24681">
    <property type="entry name" value="Kelch_KLHDC2_KLHL20_DRC7"/>
    <property type="match status" value="1"/>
</dbReference>
<organism evidence="2 3">
    <name type="scientific">Eutypa lata (strain UCR-EL1)</name>
    <name type="common">Grapevine dieback disease fungus</name>
    <name type="synonym">Eutypa armeniacae</name>
    <dbReference type="NCBI Taxonomy" id="1287681"/>
    <lineage>
        <taxon>Eukaryota</taxon>
        <taxon>Fungi</taxon>
        <taxon>Dikarya</taxon>
        <taxon>Ascomycota</taxon>
        <taxon>Pezizomycotina</taxon>
        <taxon>Sordariomycetes</taxon>
        <taxon>Xylariomycetidae</taxon>
        <taxon>Xylariales</taxon>
        <taxon>Diatrypaceae</taxon>
        <taxon>Eutypa</taxon>
    </lineage>
</organism>
<dbReference type="InterPro" id="IPR011043">
    <property type="entry name" value="Gal_Oxase/kelch_b-propeller"/>
</dbReference>
<name>M7SWQ8_EUTLA</name>
<sequence>MKLSSLILTALWSLPACTSPLQRTSRDPGTLSGKWTDLPAISSGPFQEHGTIATSTEIYAIGGIPVTDGGIIPAVTTVEAFSITDGTWRSVAPLPLALNHPNTAIVDGKVYILGGLVSYGNETVWRAVPNCFVYDPTEDAWTELPPMPADQARSASAVGVLGQSVYLAGGMTSLEYVAGGLQASVDTVTSYSVESGTWTTLPSIPERRDHVGGAVVGGTFYVVGGRDHGQANVAGTVYAMDLTLDSNSWTTKSPMPTPRGGLSIGVIGDCIVTFGGEGNQAPESNGVFNETEAYNVREDAWYQLGAMAHPRHGTAAAAVNGRIYIPGGGIRLGASPVDSFDVFELF</sequence>
<dbReference type="HOGENOM" id="CLU_004253_10_0_1"/>
<evidence type="ECO:0000313" key="3">
    <source>
        <dbReference type="Proteomes" id="UP000012174"/>
    </source>
</evidence>
<dbReference type="PANTHER" id="PTHR45632:SF24">
    <property type="entry name" value="GALACTOSE OXIDASE"/>
    <property type="match status" value="1"/>
</dbReference>
<dbReference type="SUPFAM" id="SSF50965">
    <property type="entry name" value="Galactose oxidase, central domain"/>
    <property type="match status" value="1"/>
</dbReference>
<accession>M7SWQ8</accession>
<dbReference type="STRING" id="1287681.M7SWQ8"/>
<dbReference type="eggNOG" id="KOG1072">
    <property type="taxonomic scope" value="Eukaryota"/>
</dbReference>
<dbReference type="OrthoDB" id="45365at2759"/>
<gene>
    <name evidence="2" type="ORF">UCREL1_11075</name>
</gene>
<keyword evidence="1" id="KW-0732">Signal</keyword>
<feature type="signal peptide" evidence="1">
    <location>
        <begin position="1"/>
        <end position="18"/>
    </location>
</feature>
<evidence type="ECO:0000313" key="2">
    <source>
        <dbReference type="EMBL" id="EMR61996.1"/>
    </source>
</evidence>
<feature type="chain" id="PRO_5004085186" evidence="1">
    <location>
        <begin position="19"/>
        <end position="346"/>
    </location>
</feature>
<protein>
    <submittedName>
        <fullName evidence="2">Putative kelch repeat-containing protein</fullName>
    </submittedName>
</protein>
<dbReference type="KEGG" id="ela:UCREL1_11075"/>
<dbReference type="PANTHER" id="PTHR45632">
    <property type="entry name" value="LD33804P"/>
    <property type="match status" value="1"/>
</dbReference>
<proteinExistence type="predicted"/>
<dbReference type="InterPro" id="IPR015915">
    <property type="entry name" value="Kelch-typ_b-propeller"/>
</dbReference>
<dbReference type="InterPro" id="IPR006652">
    <property type="entry name" value="Kelch_1"/>
</dbReference>
<dbReference type="EMBL" id="KB707516">
    <property type="protein sequence ID" value="EMR61996.1"/>
    <property type="molecule type" value="Genomic_DNA"/>
</dbReference>
<keyword evidence="3" id="KW-1185">Reference proteome</keyword>
<dbReference type="AlphaFoldDB" id="M7SWQ8"/>
<dbReference type="SUPFAM" id="SSF117281">
    <property type="entry name" value="Kelch motif"/>
    <property type="match status" value="1"/>
</dbReference>
<evidence type="ECO:0000256" key="1">
    <source>
        <dbReference type="SAM" id="SignalP"/>
    </source>
</evidence>
<dbReference type="Proteomes" id="UP000012174">
    <property type="component" value="Unassembled WGS sequence"/>
</dbReference>
<dbReference type="SMART" id="SM00612">
    <property type="entry name" value="Kelch"/>
    <property type="match status" value="5"/>
</dbReference>
<dbReference type="Pfam" id="PF01344">
    <property type="entry name" value="Kelch_1"/>
    <property type="match status" value="1"/>
</dbReference>